<reference evidence="1 2" key="1">
    <citation type="submission" date="2019-04" db="EMBL/GenBank/DDBJ databases">
        <title>Fungal friends and foes A comparative genomics study of 23 Aspergillus species from section Flavi.</title>
        <authorList>
            <consortium name="DOE Joint Genome Institute"/>
            <person name="Kjaerbolling I."/>
            <person name="Vesth T.C."/>
            <person name="Frisvad J.C."/>
            <person name="Nybo J.L."/>
            <person name="Theobald S."/>
            <person name="Kildgaard S."/>
            <person name="Petersen T.I."/>
            <person name="Kuo A."/>
            <person name="Sato A."/>
            <person name="Lyhne E.K."/>
            <person name="Kogle M.E."/>
            <person name="Wiebenga A."/>
            <person name="Kun R.S."/>
            <person name="Lubbers R.J."/>
            <person name="Makela M.R."/>
            <person name="Barry K."/>
            <person name="Chovatia M."/>
            <person name="Clum A."/>
            <person name="Daum C."/>
            <person name="Haridas S."/>
            <person name="He G."/>
            <person name="LaButti K."/>
            <person name="Lipzen A."/>
            <person name="Mondo S."/>
            <person name="Pangilinan J."/>
            <person name="Riley R."/>
            <person name="Salamov A."/>
            <person name="Simmons B.A."/>
            <person name="Magnuson J.K."/>
            <person name="Henrissat B."/>
            <person name="Mortensen U.H."/>
            <person name="Larsen T.O."/>
            <person name="De vries R.P."/>
            <person name="Grigoriev I.V."/>
            <person name="Machida M."/>
            <person name="Baker S.E."/>
            <person name="Andersen M.R."/>
        </authorList>
    </citation>
    <scope>NUCLEOTIDE SEQUENCE [LARGE SCALE GENOMIC DNA]</scope>
    <source>
        <strain evidence="1 2">CBS 117618</strain>
    </source>
</reference>
<dbReference type="EMBL" id="ML735047">
    <property type="protein sequence ID" value="KAB8200328.1"/>
    <property type="molecule type" value="Genomic_DNA"/>
</dbReference>
<proteinExistence type="predicted"/>
<evidence type="ECO:0000313" key="1">
    <source>
        <dbReference type="EMBL" id="KAB8200328.1"/>
    </source>
</evidence>
<gene>
    <name evidence="1" type="ORF">BDV34DRAFT_20127</name>
</gene>
<name>A0A5N6D5L7_ASPPA</name>
<keyword evidence="2" id="KW-1185">Reference proteome</keyword>
<accession>A0A5N6D5L7</accession>
<dbReference type="AlphaFoldDB" id="A0A5N6D5L7"/>
<sequence>MWTAIAIKMINGRLRNRQHISRHYERRRPRAPGGLFHFQGGGICHYHHVASCTTAARLGGEKTRHALIRRLGEAGHKLSISSAPNHPISLPVDLS</sequence>
<dbReference type="VEuPathDB" id="FungiDB:BDV34DRAFT_20127"/>
<dbReference type="Proteomes" id="UP000326532">
    <property type="component" value="Unassembled WGS sequence"/>
</dbReference>
<protein>
    <submittedName>
        <fullName evidence="1">Uncharacterized protein</fullName>
    </submittedName>
</protein>
<evidence type="ECO:0000313" key="2">
    <source>
        <dbReference type="Proteomes" id="UP000326532"/>
    </source>
</evidence>
<organism evidence="1 2">
    <name type="scientific">Aspergillus parasiticus</name>
    <dbReference type="NCBI Taxonomy" id="5067"/>
    <lineage>
        <taxon>Eukaryota</taxon>
        <taxon>Fungi</taxon>
        <taxon>Dikarya</taxon>
        <taxon>Ascomycota</taxon>
        <taxon>Pezizomycotina</taxon>
        <taxon>Eurotiomycetes</taxon>
        <taxon>Eurotiomycetidae</taxon>
        <taxon>Eurotiales</taxon>
        <taxon>Aspergillaceae</taxon>
        <taxon>Aspergillus</taxon>
        <taxon>Aspergillus subgen. Circumdati</taxon>
    </lineage>
</organism>